<dbReference type="Gene3D" id="3.90.110.10">
    <property type="entry name" value="Lactate dehydrogenase/glycoside hydrolase, family 4, C-terminal"/>
    <property type="match status" value="1"/>
</dbReference>
<dbReference type="SUPFAM" id="SSF51735">
    <property type="entry name" value="NAD(P)-binding Rossmann-fold domains"/>
    <property type="match status" value="1"/>
</dbReference>
<dbReference type="KEGG" id="cld:CLSPO_c03060"/>
<dbReference type="RefSeq" id="WP_003493434.1">
    <property type="nucleotide sequence ID" value="NZ_CP009225.1"/>
</dbReference>
<evidence type="ECO:0000313" key="16">
    <source>
        <dbReference type="Proteomes" id="UP000033052"/>
    </source>
</evidence>
<evidence type="ECO:0000256" key="10">
    <source>
        <dbReference type="PIRSR" id="PIRSR601088-3"/>
    </source>
</evidence>
<feature type="domain" description="Glycosyl hydrolase family 4 C-terminal" evidence="13">
    <location>
        <begin position="195"/>
        <end position="416"/>
    </location>
</feature>
<dbReference type="GO" id="GO:0050081">
    <property type="term" value="F:maltose-6'-phosphate glucosidase activity"/>
    <property type="evidence" value="ECO:0007669"/>
    <property type="project" value="UniProtKB-EC"/>
</dbReference>
<keyword evidence="10" id="KW-0408">Iron</keyword>
<dbReference type="PRINTS" id="PR00732">
    <property type="entry name" value="GLHYDRLASE4"/>
</dbReference>
<evidence type="ECO:0000313" key="17">
    <source>
        <dbReference type="Proteomes" id="UP000486601"/>
    </source>
</evidence>
<dbReference type="GO" id="GO:0016616">
    <property type="term" value="F:oxidoreductase activity, acting on the CH-OH group of donors, NAD or NADP as acceptor"/>
    <property type="evidence" value="ECO:0007669"/>
    <property type="project" value="InterPro"/>
</dbReference>
<dbReference type="InterPro" id="IPR036291">
    <property type="entry name" value="NAD(P)-bd_dom_sf"/>
</dbReference>
<keyword evidence="6 10" id="KW-0464">Manganese</keyword>
<dbReference type="InterPro" id="IPR022616">
    <property type="entry name" value="Glyco_hydro_4_C"/>
</dbReference>
<dbReference type="PANTHER" id="PTHR32092:SF14">
    <property type="entry name" value="MALTOSE-6'-PHOSPHATE GLUCOSIDASE"/>
    <property type="match status" value="1"/>
</dbReference>
<dbReference type="GeneID" id="92937070"/>
<evidence type="ECO:0000256" key="9">
    <source>
        <dbReference type="PIRSR" id="PIRSR601088-2"/>
    </source>
</evidence>
<evidence type="ECO:0000256" key="4">
    <source>
        <dbReference type="ARBA" id="ARBA00022801"/>
    </source>
</evidence>
<gene>
    <name evidence="14" type="primary">malH</name>
    <name evidence="14" type="ORF">CLSPO_c03060</name>
    <name evidence="15" type="ORF">FDF70_13040</name>
</gene>
<evidence type="ECO:0000256" key="2">
    <source>
        <dbReference type="ARBA" id="ARBA00011881"/>
    </source>
</evidence>
<dbReference type="GO" id="GO:0046872">
    <property type="term" value="F:metal ion binding"/>
    <property type="evidence" value="ECO:0007669"/>
    <property type="project" value="UniProtKB-KW"/>
</dbReference>
<reference evidence="14 16" key="2">
    <citation type="journal article" date="2015" name="PLoS ONE">
        <title>A universal mariner transposon system for forward genetic studies in the genus clostridium.</title>
        <authorList>
            <person name="Zhang Y."/>
            <person name="Grosse-Honebrink A."/>
            <person name="Minton N.P."/>
        </authorList>
    </citation>
    <scope>NUCLEOTIDE SEQUENCE [LARGE SCALE GENOMIC DNA]</scope>
    <source>
        <strain evidence="14 16">NCIMB 10696</strain>
    </source>
</reference>
<comment type="cofactor">
    <cofactor evidence="12">
        <name>NAD(+)</name>
        <dbReference type="ChEBI" id="CHEBI:57540"/>
    </cofactor>
    <text evidence="12">Binds 1 NAD(+) per subunit.</text>
</comment>
<dbReference type="Gene3D" id="3.40.50.720">
    <property type="entry name" value="NAD(P)-binding Rossmann-like Domain"/>
    <property type="match status" value="1"/>
</dbReference>
<evidence type="ECO:0000256" key="3">
    <source>
        <dbReference type="ARBA" id="ARBA00022723"/>
    </source>
</evidence>
<dbReference type="Proteomes" id="UP000033052">
    <property type="component" value="Chromosome"/>
</dbReference>
<dbReference type="InterPro" id="IPR001088">
    <property type="entry name" value="Glyco_hydro_4"/>
</dbReference>
<dbReference type="EC" id="3.2.1.122" evidence="14"/>
<comment type="similarity">
    <text evidence="1 12">Belongs to the glycosyl hydrolase 4 family.</text>
</comment>
<feature type="binding site" evidence="9">
    <location>
        <position position="147"/>
    </location>
    <ligand>
        <name>substrate</name>
    </ligand>
</feature>
<feature type="binding site" evidence="10">
    <location>
        <position position="169"/>
    </location>
    <ligand>
        <name>Mn(2+)</name>
        <dbReference type="ChEBI" id="CHEBI:29035"/>
    </ligand>
</feature>
<proteinExistence type="inferred from homology"/>
<feature type="site" description="Increases basicity of active site Tyr" evidence="11">
    <location>
        <position position="109"/>
    </location>
</feature>
<name>A0A7U5D1X3_CLOSG</name>
<dbReference type="Pfam" id="PF02056">
    <property type="entry name" value="Glyco_hydro_4"/>
    <property type="match status" value="1"/>
</dbReference>
<evidence type="ECO:0000256" key="11">
    <source>
        <dbReference type="PIRSR" id="PIRSR601088-4"/>
    </source>
</evidence>
<keyword evidence="7 12" id="KW-0326">Glycosidase</keyword>
<feature type="active site" description="Proton donor" evidence="8">
    <location>
        <position position="170"/>
    </location>
</feature>
<sequence length="441" mass="49959">MKKFSVTIAGGGSTFTPGIILMLLDNLDKFPIKKLKLYDNDKERQEVVAGACEVILKEKAPEIEFLATVDPEEAFTDIDFVMAHIRVGKYAMRELDEKIPLKYNVLGQETCGPGGMAYGMRSIGGVIEILDYMEKYSPNAWMLNYSNPAAIVAEATRRLRPNSKILNICDMPIGIEVRMAEILGLESRKDMSVRYYGLNHFGWWTDIRDKDGNDLMPKIKEHVSKHGYVVDKGDSQHIEASWNDTFAKAKDVYAVDPDTLPNTYLKYYLFQDYVVKHANKEYTRANEVMDGREKFVFGECKKVIETQSTEGCELHIDEHASYIVDLARAIAYNTKERMLLIVENNGIIENFDPTAMVEVPCILGSNGPEPLSVGKIPQFQKGLMEQQVSVEKLVVEAWIEKSYQKLWQAITLSKTVPSASVAKNILDDLIKANKDYWPKLK</sequence>
<dbReference type="GO" id="GO:0005975">
    <property type="term" value="P:carbohydrate metabolic process"/>
    <property type="evidence" value="ECO:0007669"/>
    <property type="project" value="InterPro"/>
</dbReference>
<dbReference type="PANTHER" id="PTHR32092">
    <property type="entry name" value="6-PHOSPHO-BETA-GLUCOSIDASE-RELATED"/>
    <property type="match status" value="1"/>
</dbReference>
<comment type="subunit">
    <text evidence="2">Homotetramer.</text>
</comment>
<reference evidence="14" key="1">
    <citation type="submission" date="2014-08" db="EMBL/GenBank/DDBJ databases">
        <authorList>
            <person name="Kubiak A."/>
            <person name="Poehlein A."/>
            <person name="Daniel R."/>
            <person name="Minton N.P."/>
        </authorList>
    </citation>
    <scope>NUCLEOTIDE SEQUENCE</scope>
    <source>
        <strain evidence="14">NCIMB 10696</strain>
    </source>
</reference>
<keyword evidence="10" id="KW-0170">Cobalt</keyword>
<dbReference type="EMBL" id="SXCS01000007">
    <property type="protein sequence ID" value="NFR62385.1"/>
    <property type="molecule type" value="Genomic_DNA"/>
</dbReference>
<feature type="binding site" evidence="10">
    <location>
        <position position="200"/>
    </location>
    <ligand>
        <name>Mn(2+)</name>
        <dbReference type="ChEBI" id="CHEBI:29035"/>
    </ligand>
</feature>
<dbReference type="CDD" id="cd05298">
    <property type="entry name" value="GH4_GlvA_pagL_like"/>
    <property type="match status" value="1"/>
</dbReference>
<keyword evidence="10" id="KW-0533">Nickel</keyword>
<evidence type="ECO:0000256" key="5">
    <source>
        <dbReference type="ARBA" id="ARBA00023027"/>
    </source>
</evidence>
<dbReference type="InterPro" id="IPR019802">
    <property type="entry name" value="GlycHydrolase_4_CS"/>
</dbReference>
<protein>
    <submittedName>
        <fullName evidence="15">6-phospho-alpha-glucosidase</fullName>
    </submittedName>
    <submittedName>
        <fullName evidence="14">Maltose-6'-phosphate glucosidase MalH</fullName>
        <ecNumber evidence="14">3.2.1.122</ecNumber>
    </submittedName>
</protein>
<dbReference type="SUPFAM" id="SSF56327">
    <property type="entry name" value="LDH C-terminal domain-like"/>
    <property type="match status" value="1"/>
</dbReference>
<keyword evidence="4 12" id="KW-0378">Hydrolase</keyword>
<organism evidence="14 16">
    <name type="scientific">Clostridium sporogenes</name>
    <dbReference type="NCBI Taxonomy" id="1509"/>
    <lineage>
        <taxon>Bacteria</taxon>
        <taxon>Bacillati</taxon>
        <taxon>Bacillota</taxon>
        <taxon>Clostridia</taxon>
        <taxon>Eubacteriales</taxon>
        <taxon>Clostridiaceae</taxon>
        <taxon>Clostridium</taxon>
    </lineage>
</organism>
<dbReference type="AlphaFoldDB" id="A0A7U5D1X3"/>
<accession>A0A7U5D1X3</accession>
<keyword evidence="3 10" id="KW-0479">Metal-binding</keyword>
<evidence type="ECO:0000259" key="13">
    <source>
        <dbReference type="Pfam" id="PF11975"/>
    </source>
</evidence>
<dbReference type="Pfam" id="PF11975">
    <property type="entry name" value="Glyco_hydro_4C"/>
    <property type="match status" value="1"/>
</dbReference>
<evidence type="ECO:0000313" key="14">
    <source>
        <dbReference type="EMBL" id="AKC61036.1"/>
    </source>
</evidence>
<dbReference type="Proteomes" id="UP000486601">
    <property type="component" value="Unassembled WGS sequence"/>
</dbReference>
<feature type="active site" description="Proton acceptor" evidence="8">
    <location>
        <position position="264"/>
    </location>
</feature>
<evidence type="ECO:0000256" key="7">
    <source>
        <dbReference type="ARBA" id="ARBA00023295"/>
    </source>
</evidence>
<evidence type="ECO:0000256" key="8">
    <source>
        <dbReference type="PIRSR" id="PIRSR601088-1"/>
    </source>
</evidence>
<dbReference type="PROSITE" id="PS01324">
    <property type="entry name" value="GLYCOSYL_HYDROL_F4"/>
    <property type="match status" value="1"/>
</dbReference>
<evidence type="ECO:0000256" key="12">
    <source>
        <dbReference type="RuleBase" id="RU361152"/>
    </source>
</evidence>
<reference evidence="15 17" key="3">
    <citation type="submission" date="2019-04" db="EMBL/GenBank/DDBJ databases">
        <title>Genome sequencing of Clostridium botulinum Groups I-IV and Clostridium butyricum.</title>
        <authorList>
            <person name="Brunt J."/>
            <person name="Van Vliet A.H.M."/>
            <person name="Stringer S.C."/>
            <person name="Carter A.T."/>
            <person name="Peck M.W."/>
        </authorList>
    </citation>
    <scope>NUCLEOTIDE SEQUENCE [LARGE SCALE GENOMIC DNA]</scope>
    <source>
        <strain evidence="15 17">IFR 18/108</strain>
    </source>
</reference>
<keyword evidence="5 12" id="KW-0520">NAD</keyword>
<dbReference type="EMBL" id="CP009225">
    <property type="protein sequence ID" value="AKC61036.1"/>
    <property type="molecule type" value="Genomic_DNA"/>
</dbReference>
<feature type="binding site" evidence="9">
    <location>
        <position position="284"/>
    </location>
    <ligand>
        <name>substrate</name>
    </ligand>
</feature>
<evidence type="ECO:0000313" key="15">
    <source>
        <dbReference type="EMBL" id="NFR62385.1"/>
    </source>
</evidence>
<feature type="binding site" evidence="9">
    <location>
        <position position="93"/>
    </location>
    <ligand>
        <name>substrate</name>
    </ligand>
</feature>
<evidence type="ECO:0000256" key="6">
    <source>
        <dbReference type="ARBA" id="ARBA00023211"/>
    </source>
</evidence>
<dbReference type="InterPro" id="IPR015955">
    <property type="entry name" value="Lactate_DH/Glyco_Ohase_4_C"/>
</dbReference>
<evidence type="ECO:0000256" key="1">
    <source>
        <dbReference type="ARBA" id="ARBA00010141"/>
    </source>
</evidence>